<gene>
    <name evidence="3" type="ORF">ET996_08180</name>
</gene>
<dbReference type="PROSITE" id="PS51257">
    <property type="entry name" value="PROKAR_LIPOPROTEIN"/>
    <property type="match status" value="1"/>
</dbReference>
<dbReference type="Proteomes" id="UP000291933">
    <property type="component" value="Unassembled WGS sequence"/>
</dbReference>
<protein>
    <recommendedName>
        <fullName evidence="5">Nuclear transport factor 2 family protein</fullName>
    </recommendedName>
</protein>
<comment type="caution">
    <text evidence="3">The sequence shown here is derived from an EMBL/GenBank/DDBJ whole genome shotgun (WGS) entry which is preliminary data.</text>
</comment>
<keyword evidence="4" id="KW-1185">Reference proteome</keyword>
<feature type="chain" id="PRO_5020830489" description="Nuclear transport factor 2 family protein" evidence="2">
    <location>
        <begin position="25"/>
        <end position="223"/>
    </location>
</feature>
<feature type="signal peptide" evidence="2">
    <location>
        <begin position="1"/>
        <end position="24"/>
    </location>
</feature>
<feature type="compositionally biased region" description="Low complexity" evidence="1">
    <location>
        <begin position="28"/>
        <end position="78"/>
    </location>
</feature>
<evidence type="ECO:0000256" key="2">
    <source>
        <dbReference type="SAM" id="SignalP"/>
    </source>
</evidence>
<proteinExistence type="predicted"/>
<evidence type="ECO:0000313" key="3">
    <source>
        <dbReference type="EMBL" id="TBT94977.1"/>
    </source>
</evidence>
<dbReference type="AlphaFoldDB" id="A0A4Q9KKG9"/>
<evidence type="ECO:0008006" key="5">
    <source>
        <dbReference type="Google" id="ProtNLM"/>
    </source>
</evidence>
<accession>A0A4Q9KKG9</accession>
<sequence length="223" mass="22751">MTFPARRLFAVLPAAVLIAGCAQPATTVPTTAPTSSTWTPTVTTPTISIPTPTTAKPSTPAPTIAKPTTTKPSTPAPTGSAVNDQAISQLLPALNAYYAAADKVLQAGGQGAPTDAMKNTMSGDVLAMWTQTAEYYKSKGYKQVGTTAIESFSPGEVDRTAGIADVDFCANASAVTVKTSSGAIVPPTDATKRATGGTASLIYLGGRWRVITLTGLTALESCP</sequence>
<feature type="region of interest" description="Disordered" evidence="1">
    <location>
        <begin position="28"/>
        <end position="81"/>
    </location>
</feature>
<keyword evidence="2" id="KW-0732">Signal</keyword>
<evidence type="ECO:0000256" key="1">
    <source>
        <dbReference type="SAM" id="MobiDB-lite"/>
    </source>
</evidence>
<evidence type="ECO:0000313" key="4">
    <source>
        <dbReference type="Proteomes" id="UP000291933"/>
    </source>
</evidence>
<organism evidence="3 4">
    <name type="scientific">Propioniciclava tarda</name>
    <dbReference type="NCBI Taxonomy" id="433330"/>
    <lineage>
        <taxon>Bacteria</taxon>
        <taxon>Bacillati</taxon>
        <taxon>Actinomycetota</taxon>
        <taxon>Actinomycetes</taxon>
        <taxon>Propionibacteriales</taxon>
        <taxon>Propionibacteriaceae</taxon>
        <taxon>Propioniciclava</taxon>
    </lineage>
</organism>
<dbReference type="EMBL" id="SDMR01000008">
    <property type="protein sequence ID" value="TBT94977.1"/>
    <property type="molecule type" value="Genomic_DNA"/>
</dbReference>
<reference evidence="3 4" key="1">
    <citation type="submission" date="2019-01" db="EMBL/GenBank/DDBJ databases">
        <title>Lactibacter flavus gen. nov., sp. nov., a novel bacterium of the family Propionibacteriaceae isolated from raw milk and dairy products.</title>
        <authorList>
            <person name="Huptas C."/>
            <person name="Wenning M."/>
            <person name="Breitenwieser F."/>
            <person name="Doll E."/>
            <person name="Von Neubeck M."/>
            <person name="Busse H.-J."/>
            <person name="Scherer S."/>
        </authorList>
    </citation>
    <scope>NUCLEOTIDE SEQUENCE [LARGE SCALE GENOMIC DNA]</scope>
    <source>
        <strain evidence="3 4">DSM 22130</strain>
    </source>
</reference>
<dbReference type="RefSeq" id="WP_131172066.1">
    <property type="nucleotide sequence ID" value="NZ_FXTL01000007.1"/>
</dbReference>
<name>A0A4Q9KKG9_PROTD</name>